<dbReference type="CDD" id="cd20520">
    <property type="entry name" value="CYCLIN_CCNE_rpt2"/>
    <property type="match status" value="1"/>
</dbReference>
<keyword evidence="7" id="KW-0131">Cell cycle</keyword>
<dbReference type="AlphaFoldDB" id="A0AAD9PFH9"/>
<feature type="non-terminal residue" evidence="10">
    <location>
        <position position="1"/>
    </location>
</feature>
<feature type="region of interest" description="Disordered" evidence="8">
    <location>
        <begin position="356"/>
        <end position="396"/>
    </location>
</feature>
<proteinExistence type="inferred from homology"/>
<dbReference type="SMART" id="SM01332">
    <property type="entry name" value="Cyclin_C"/>
    <property type="match status" value="1"/>
</dbReference>
<evidence type="ECO:0000256" key="3">
    <source>
        <dbReference type="ARBA" id="ARBA00022553"/>
    </source>
</evidence>
<dbReference type="InterPro" id="IPR039361">
    <property type="entry name" value="Cyclin"/>
</dbReference>
<dbReference type="InterPro" id="IPR006671">
    <property type="entry name" value="Cyclin_N"/>
</dbReference>
<dbReference type="SUPFAM" id="SSF47954">
    <property type="entry name" value="Cyclin-like"/>
    <property type="match status" value="2"/>
</dbReference>
<comment type="subcellular location">
    <subcellularLocation>
        <location evidence="1">Nucleus</location>
    </subcellularLocation>
</comment>
<keyword evidence="4" id="KW-0132">Cell division</keyword>
<feature type="domain" description="Cyclin C-terminal" evidence="9">
    <location>
        <begin position="212"/>
        <end position="338"/>
    </location>
</feature>
<dbReference type="Gene3D" id="1.10.472.10">
    <property type="entry name" value="Cyclin-like"/>
    <property type="match status" value="1"/>
</dbReference>
<evidence type="ECO:0000256" key="7">
    <source>
        <dbReference type="ARBA" id="ARBA00023306"/>
    </source>
</evidence>
<evidence type="ECO:0000256" key="6">
    <source>
        <dbReference type="ARBA" id="ARBA00023242"/>
    </source>
</evidence>
<evidence type="ECO:0000259" key="9">
    <source>
        <dbReference type="SMART" id="SM01332"/>
    </source>
</evidence>
<keyword evidence="6" id="KW-0539">Nucleus</keyword>
<keyword evidence="5" id="KW-0195">Cyclin</keyword>
<keyword evidence="3" id="KW-0597">Phosphoprotein</keyword>
<dbReference type="GO" id="GO:0005634">
    <property type="term" value="C:nucleus"/>
    <property type="evidence" value="ECO:0007669"/>
    <property type="project" value="UniProtKB-SubCell"/>
</dbReference>
<dbReference type="Proteomes" id="UP001209878">
    <property type="component" value="Unassembled WGS sequence"/>
</dbReference>
<evidence type="ECO:0000313" key="10">
    <source>
        <dbReference type="EMBL" id="KAK2193874.1"/>
    </source>
</evidence>
<evidence type="ECO:0000256" key="5">
    <source>
        <dbReference type="ARBA" id="ARBA00023127"/>
    </source>
</evidence>
<keyword evidence="11" id="KW-1185">Reference proteome</keyword>
<reference evidence="10" key="1">
    <citation type="journal article" date="2023" name="Mol. Biol. Evol.">
        <title>Third-Generation Sequencing Reveals the Adaptive Role of the Epigenome in Three Deep-Sea Polychaetes.</title>
        <authorList>
            <person name="Perez M."/>
            <person name="Aroh O."/>
            <person name="Sun Y."/>
            <person name="Lan Y."/>
            <person name="Juniper S.K."/>
            <person name="Young C.R."/>
            <person name="Angers B."/>
            <person name="Qian P.Y."/>
        </authorList>
    </citation>
    <scope>NUCLEOTIDE SEQUENCE</scope>
    <source>
        <strain evidence="10">R07B-5</strain>
    </source>
</reference>
<dbReference type="Pfam" id="PF02984">
    <property type="entry name" value="Cyclin_C"/>
    <property type="match status" value="1"/>
</dbReference>
<feature type="compositionally biased region" description="Polar residues" evidence="8">
    <location>
        <begin position="356"/>
        <end position="367"/>
    </location>
</feature>
<dbReference type="InterPro" id="IPR036915">
    <property type="entry name" value="Cyclin-like_sf"/>
</dbReference>
<gene>
    <name evidence="10" type="ORF">NP493_5g17012</name>
</gene>
<dbReference type="PANTHER" id="PTHR10177">
    <property type="entry name" value="CYCLINS"/>
    <property type="match status" value="1"/>
</dbReference>
<sequence length="396" mass="45466">INIIQIVVCSARILCRKRKCPTDEEEIITAFSKKHKGHQDEEERNTEVTERLQQFQIQNEWVPISRDTAISTCLIVPAREESPSINPHQNNTTPKELLATNGSMFRFRNYLTNPELCRDSPLPTLHWADSQEVWQLMLKKDKMYVRNAQLLARHPGLQMRMRSILLDWLIEEIYPPKLTEFAYVTDGACTEDEILEQELIMLKELNWDLAPITASSWLSIYMQLANVDNMEDTADNFVFPKYSVHEYIQISRLLDLCVLDTDYLQFPYSIVAAAAFYHMSSKEHALATLGLQWSDVAVCIQWMAPFTMVLRELGPVELKFFSQVSAESTHNIQTHVVDLGLLEKVQVRQAQMQLSTARSSPELSTQFPGIITPPQSIKRPIKPHTADEEISDCEAT</sequence>
<dbReference type="EMBL" id="JAODUO010000006">
    <property type="protein sequence ID" value="KAK2193874.1"/>
    <property type="molecule type" value="Genomic_DNA"/>
</dbReference>
<accession>A0AAD9PFH9</accession>
<name>A0AAD9PFH9_RIDPI</name>
<evidence type="ECO:0000313" key="11">
    <source>
        <dbReference type="Proteomes" id="UP001209878"/>
    </source>
</evidence>
<comment type="similarity">
    <text evidence="2">Belongs to the cyclin family. Cyclin E subfamily.</text>
</comment>
<dbReference type="InterPro" id="IPR004367">
    <property type="entry name" value="Cyclin_C-dom"/>
</dbReference>
<evidence type="ECO:0000256" key="8">
    <source>
        <dbReference type="SAM" id="MobiDB-lite"/>
    </source>
</evidence>
<evidence type="ECO:0000256" key="4">
    <source>
        <dbReference type="ARBA" id="ARBA00022618"/>
    </source>
</evidence>
<evidence type="ECO:0000256" key="2">
    <source>
        <dbReference type="ARBA" id="ARBA00007143"/>
    </source>
</evidence>
<dbReference type="FunFam" id="1.10.472.10:FF:000024">
    <property type="entry name" value="G1/S-specific cyclin-E1"/>
    <property type="match status" value="1"/>
</dbReference>
<protein>
    <recommendedName>
        <fullName evidence="9">Cyclin C-terminal domain-containing protein</fullName>
    </recommendedName>
</protein>
<comment type="caution">
    <text evidence="10">The sequence shown here is derived from an EMBL/GenBank/DDBJ whole genome shotgun (WGS) entry which is preliminary data.</text>
</comment>
<dbReference type="Pfam" id="PF00134">
    <property type="entry name" value="Cyclin_N"/>
    <property type="match status" value="1"/>
</dbReference>
<evidence type="ECO:0000256" key="1">
    <source>
        <dbReference type="ARBA" id="ARBA00004123"/>
    </source>
</evidence>
<organism evidence="10 11">
    <name type="scientific">Ridgeia piscesae</name>
    <name type="common">Tubeworm</name>
    <dbReference type="NCBI Taxonomy" id="27915"/>
    <lineage>
        <taxon>Eukaryota</taxon>
        <taxon>Metazoa</taxon>
        <taxon>Spiralia</taxon>
        <taxon>Lophotrochozoa</taxon>
        <taxon>Annelida</taxon>
        <taxon>Polychaeta</taxon>
        <taxon>Sedentaria</taxon>
        <taxon>Canalipalpata</taxon>
        <taxon>Sabellida</taxon>
        <taxon>Siboglinidae</taxon>
        <taxon>Ridgeia</taxon>
    </lineage>
</organism>
<dbReference type="GO" id="GO:0051301">
    <property type="term" value="P:cell division"/>
    <property type="evidence" value="ECO:0007669"/>
    <property type="project" value="UniProtKB-KW"/>
</dbReference>